<evidence type="ECO:0000313" key="12">
    <source>
        <dbReference type="EMBL" id="SIR79178.1"/>
    </source>
</evidence>
<comment type="pathway">
    <text evidence="7">Carotenoid biosynthesis; staphyloxanthin biosynthesis; staphyloxanthin from farnesyl diphosphate: step 4/5.</text>
</comment>
<dbReference type="SUPFAM" id="SSF53448">
    <property type="entry name" value="Nucleotide-diphospho-sugar transferases"/>
    <property type="match status" value="1"/>
</dbReference>
<dbReference type="PANTHER" id="PTHR43646">
    <property type="entry name" value="GLYCOSYLTRANSFERASE"/>
    <property type="match status" value="1"/>
</dbReference>
<comment type="subcellular location">
    <subcellularLocation>
        <location evidence="1">Cell membrane</location>
    </subcellularLocation>
</comment>
<feature type="region of interest" description="Disordered" evidence="10">
    <location>
        <begin position="1"/>
        <end position="23"/>
    </location>
</feature>
<evidence type="ECO:0000256" key="7">
    <source>
        <dbReference type="ARBA" id="ARBA00037904"/>
    </source>
</evidence>
<dbReference type="InterPro" id="IPR001173">
    <property type="entry name" value="Glyco_trans_2-like"/>
</dbReference>
<comment type="similarity">
    <text evidence="8">Belongs to the glycosyltransferase 2 family. CrtQ subfamily.</text>
</comment>
<proteinExistence type="inferred from homology"/>
<reference evidence="12 13" key="1">
    <citation type="submission" date="2017-01" db="EMBL/GenBank/DDBJ databases">
        <authorList>
            <person name="Mah S.A."/>
            <person name="Swanson W.J."/>
            <person name="Moy G.W."/>
            <person name="Vacquier V.D."/>
        </authorList>
    </citation>
    <scope>NUCLEOTIDE SEQUENCE [LARGE SCALE GENOMIC DNA]</scope>
    <source>
        <strain evidence="12 13">CPCC 203464</strain>
    </source>
</reference>
<keyword evidence="4 12" id="KW-0808">Transferase</keyword>
<evidence type="ECO:0000256" key="4">
    <source>
        <dbReference type="ARBA" id="ARBA00022679"/>
    </source>
</evidence>
<evidence type="ECO:0000256" key="2">
    <source>
        <dbReference type="ARBA" id="ARBA00022475"/>
    </source>
</evidence>
<evidence type="ECO:0000259" key="11">
    <source>
        <dbReference type="Pfam" id="PF00535"/>
    </source>
</evidence>
<feature type="domain" description="Glycosyltransferase 2-like" evidence="11">
    <location>
        <begin position="33"/>
        <end position="195"/>
    </location>
</feature>
<sequence>MNTTELSPAESDVARPNSAGSTVASATTFPTFSVVIPIYNEEVAIRHCLDRLTAQIDDITEIVVVDNNSTDDGMSVVAEFRARFPQIRVVTATEQGLVHARNVGLDAAAGDLIARIDADTRVPEQWARTIIDFFVADGAGEWASMCGRGEAYGLPFAGRFDRWKIAIHPLSKRRAHRTVTELPVLYGSNMVLRRETWHRIRDRVSMRRDIFEDVDMGLCVTETGGRNAFLADLTVGVSPRRMESPMGEFVRYMSFLPRTFALHRRYGFTVGSASVYLPALVVMHAGRLMMFRLYDPEVERFTVRKLFTARSGRVLP</sequence>
<protein>
    <recommendedName>
        <fullName evidence="9">4,4'-diaponeurosporenoate glycosyltransferase</fullName>
    </recommendedName>
</protein>
<dbReference type="Pfam" id="PF00535">
    <property type="entry name" value="Glycos_transf_2"/>
    <property type="match status" value="1"/>
</dbReference>
<evidence type="ECO:0000313" key="13">
    <source>
        <dbReference type="Proteomes" id="UP000186218"/>
    </source>
</evidence>
<gene>
    <name evidence="12" type="ORF">SAMN05445060_0898</name>
</gene>
<accession>A0A1N7DTR2</accession>
<dbReference type="GO" id="GO:0005886">
    <property type="term" value="C:plasma membrane"/>
    <property type="evidence" value="ECO:0007669"/>
    <property type="project" value="UniProtKB-SubCell"/>
</dbReference>
<dbReference type="EMBL" id="FTNT01000002">
    <property type="protein sequence ID" value="SIR79178.1"/>
    <property type="molecule type" value="Genomic_DNA"/>
</dbReference>
<dbReference type="Gene3D" id="3.90.550.10">
    <property type="entry name" value="Spore Coat Polysaccharide Biosynthesis Protein SpsA, Chain A"/>
    <property type="match status" value="1"/>
</dbReference>
<keyword evidence="2" id="KW-1003">Cell membrane</keyword>
<evidence type="ECO:0000256" key="1">
    <source>
        <dbReference type="ARBA" id="ARBA00004236"/>
    </source>
</evidence>
<dbReference type="AlphaFoldDB" id="A0A1N7DTR2"/>
<dbReference type="PANTHER" id="PTHR43646:SF2">
    <property type="entry name" value="GLYCOSYLTRANSFERASE 2-LIKE DOMAIN-CONTAINING PROTEIN"/>
    <property type="match status" value="1"/>
</dbReference>
<evidence type="ECO:0000256" key="5">
    <source>
        <dbReference type="ARBA" id="ARBA00023136"/>
    </source>
</evidence>
<evidence type="ECO:0000256" key="10">
    <source>
        <dbReference type="SAM" id="MobiDB-lite"/>
    </source>
</evidence>
<keyword evidence="3" id="KW-0328">Glycosyltransferase</keyword>
<keyword evidence="5" id="KW-0472">Membrane</keyword>
<dbReference type="STRING" id="1344003.SAMN05445060_0898"/>
<evidence type="ECO:0000256" key="9">
    <source>
        <dbReference type="ARBA" id="ARBA00040345"/>
    </source>
</evidence>
<evidence type="ECO:0000256" key="8">
    <source>
        <dbReference type="ARBA" id="ARBA00038120"/>
    </source>
</evidence>
<comment type="function">
    <text evidence="6">Catalyzes the glycosylation of 4,4'-diaponeurosporenoate, i.e. the esterification of glucose at the C1'' position with the carboxyl group of 4,4'-diaponeurosporenic acid, to form glycosyl-4,4'-diaponeurosporenoate. This is a step in the biosynthesis of staphyloxanthin, an orange pigment present in most staphylococci strains.</text>
</comment>
<dbReference type="Proteomes" id="UP000186218">
    <property type="component" value="Unassembled WGS sequence"/>
</dbReference>
<name>A0A1N7DTR2_9NOCA</name>
<evidence type="ECO:0000256" key="6">
    <source>
        <dbReference type="ARBA" id="ARBA00037281"/>
    </source>
</evidence>
<dbReference type="CDD" id="cd00761">
    <property type="entry name" value="Glyco_tranf_GTA_type"/>
    <property type="match status" value="1"/>
</dbReference>
<dbReference type="InterPro" id="IPR029044">
    <property type="entry name" value="Nucleotide-diphossugar_trans"/>
</dbReference>
<keyword evidence="13" id="KW-1185">Reference proteome</keyword>
<evidence type="ECO:0000256" key="3">
    <source>
        <dbReference type="ARBA" id="ARBA00022676"/>
    </source>
</evidence>
<dbReference type="GO" id="GO:0016757">
    <property type="term" value="F:glycosyltransferase activity"/>
    <property type="evidence" value="ECO:0007669"/>
    <property type="project" value="UniProtKB-KW"/>
</dbReference>
<organism evidence="12 13">
    <name type="scientific">Williamsia sterculiae</name>
    <dbReference type="NCBI Taxonomy" id="1344003"/>
    <lineage>
        <taxon>Bacteria</taxon>
        <taxon>Bacillati</taxon>
        <taxon>Actinomycetota</taxon>
        <taxon>Actinomycetes</taxon>
        <taxon>Mycobacteriales</taxon>
        <taxon>Nocardiaceae</taxon>
        <taxon>Williamsia</taxon>
    </lineage>
</organism>